<dbReference type="PROSITE" id="PS51704">
    <property type="entry name" value="GP_PDE"/>
    <property type="match status" value="1"/>
</dbReference>
<keyword evidence="5" id="KW-0378">Hydrolase</keyword>
<dbReference type="Gene3D" id="3.20.20.190">
    <property type="entry name" value="Phosphatidylinositol (PI) phosphodiesterase"/>
    <property type="match status" value="1"/>
</dbReference>
<comment type="similarity">
    <text evidence="1">Belongs to the glycerophosphoryl diester phosphodiesterase family.</text>
</comment>
<dbReference type="GO" id="GO:0006071">
    <property type="term" value="P:glycerol metabolic process"/>
    <property type="evidence" value="ECO:0007669"/>
    <property type="project" value="UniProtKB-KW"/>
</dbReference>
<dbReference type="Proteomes" id="UP000284605">
    <property type="component" value="Unassembled WGS sequence"/>
</dbReference>
<evidence type="ECO:0000256" key="5">
    <source>
        <dbReference type="ARBA" id="ARBA00022801"/>
    </source>
</evidence>
<keyword evidence="4" id="KW-0319">Glycerol metabolism</keyword>
<dbReference type="SUPFAM" id="SSF51695">
    <property type="entry name" value="PLC-like phosphodiesterases"/>
    <property type="match status" value="1"/>
</dbReference>
<dbReference type="AlphaFoldDB" id="A0A418WUY2"/>
<sequence>MADRHGDVADRQIRQRHGLDLAVCLAVDIGQIDGAERVGHGGVLPVCCAQSSVCTGAGNRAGGWGPCTGFIDRRRSCRLGSLAFIEDVAMLRRLLTIGFLAAAPALGLATAATAAERPAVIARDGSAVTFPEATLAALDLAILQGADSLRLDVYQTLDGVLVIRTARDLAATTNAASVLARPVGVKGEPPVAGFPVDLVPYSSYAQLTARQIVAGRDLRFDDMFPAPILEDAFALIARRQIDSRRTIGLLIVLHDTQVHAARGRPMEPRLIASMQRYGLAGAPQIMIGASEPTSLQQLAGPGNPRVFVLGPSTARPADSAVTRNSATFGDYQAPAGLRAIRGFADAVLVDFPDVQGYYADGAAMPPSTIVADARAAGLGLYVGGFADADDPLKPRREAIDSYARVFALGVDGIVTDEPARAVAARRHGR</sequence>
<proteinExistence type="inferred from homology"/>
<dbReference type="InterPro" id="IPR030395">
    <property type="entry name" value="GP_PDE_dom"/>
</dbReference>
<dbReference type="PANTHER" id="PTHR43620:SF7">
    <property type="entry name" value="GLYCEROPHOSPHODIESTER PHOSPHODIESTERASE GDPD5-RELATED"/>
    <property type="match status" value="1"/>
</dbReference>
<keyword evidence="3" id="KW-0732">Signal</keyword>
<evidence type="ECO:0000313" key="9">
    <source>
        <dbReference type="Proteomes" id="UP000284605"/>
    </source>
</evidence>
<dbReference type="GO" id="GO:0008889">
    <property type="term" value="F:glycerophosphodiester phosphodiesterase activity"/>
    <property type="evidence" value="ECO:0007669"/>
    <property type="project" value="UniProtKB-EC"/>
</dbReference>
<dbReference type="PANTHER" id="PTHR43620">
    <property type="entry name" value="GLYCEROPHOSPHORYL DIESTER PHOSPHODIESTERASE"/>
    <property type="match status" value="1"/>
</dbReference>
<evidence type="ECO:0000313" key="8">
    <source>
        <dbReference type="EMBL" id="RJF94939.1"/>
    </source>
</evidence>
<dbReference type="GO" id="GO:0006629">
    <property type="term" value="P:lipid metabolic process"/>
    <property type="evidence" value="ECO:0007669"/>
    <property type="project" value="InterPro"/>
</dbReference>
<evidence type="ECO:0000259" key="7">
    <source>
        <dbReference type="PROSITE" id="PS51704"/>
    </source>
</evidence>
<protein>
    <recommendedName>
        <fullName evidence="2">glycerophosphodiester phosphodiesterase</fullName>
        <ecNumber evidence="2">3.1.4.46</ecNumber>
    </recommendedName>
</protein>
<keyword evidence="9" id="KW-1185">Reference proteome</keyword>
<name>A0A418WUY2_9PROT</name>
<evidence type="ECO:0000256" key="4">
    <source>
        <dbReference type="ARBA" id="ARBA00022798"/>
    </source>
</evidence>
<organism evidence="8 9">
    <name type="scientific">Oleomonas cavernae</name>
    <dbReference type="NCBI Taxonomy" id="2320859"/>
    <lineage>
        <taxon>Bacteria</taxon>
        <taxon>Pseudomonadati</taxon>
        <taxon>Pseudomonadota</taxon>
        <taxon>Alphaproteobacteria</taxon>
        <taxon>Acetobacterales</taxon>
        <taxon>Acetobacteraceae</taxon>
        <taxon>Oleomonas</taxon>
    </lineage>
</organism>
<gene>
    <name evidence="8" type="ORF">D3874_02015</name>
</gene>
<accession>A0A418WUY2</accession>
<evidence type="ECO:0000256" key="6">
    <source>
        <dbReference type="ARBA" id="ARBA00047512"/>
    </source>
</evidence>
<dbReference type="InterPro" id="IPR017946">
    <property type="entry name" value="PLC-like_Pdiesterase_TIM-brl"/>
</dbReference>
<dbReference type="EC" id="3.1.4.46" evidence="2"/>
<evidence type="ECO:0000256" key="2">
    <source>
        <dbReference type="ARBA" id="ARBA00012247"/>
    </source>
</evidence>
<evidence type="ECO:0000256" key="3">
    <source>
        <dbReference type="ARBA" id="ARBA00022729"/>
    </source>
</evidence>
<comment type="caution">
    <text evidence="8">The sequence shown here is derived from an EMBL/GenBank/DDBJ whole genome shotgun (WGS) entry which is preliminary data.</text>
</comment>
<dbReference type="EMBL" id="QYUK01000008">
    <property type="protein sequence ID" value="RJF94939.1"/>
    <property type="molecule type" value="Genomic_DNA"/>
</dbReference>
<reference evidence="8 9" key="1">
    <citation type="submission" date="2018-09" db="EMBL/GenBank/DDBJ databases">
        <authorList>
            <person name="Zhu H."/>
        </authorList>
    </citation>
    <scope>NUCLEOTIDE SEQUENCE [LARGE SCALE GENOMIC DNA]</scope>
    <source>
        <strain evidence="8 9">K1W22B-8</strain>
    </source>
</reference>
<feature type="domain" description="GP-PDE" evidence="7">
    <location>
        <begin position="118"/>
        <end position="425"/>
    </location>
</feature>
<evidence type="ECO:0000256" key="1">
    <source>
        <dbReference type="ARBA" id="ARBA00007277"/>
    </source>
</evidence>
<dbReference type="Pfam" id="PF03009">
    <property type="entry name" value="GDPD"/>
    <property type="match status" value="1"/>
</dbReference>
<comment type="catalytic activity">
    <reaction evidence="6">
        <text>a sn-glycero-3-phosphodiester + H2O = an alcohol + sn-glycerol 3-phosphate + H(+)</text>
        <dbReference type="Rhea" id="RHEA:12969"/>
        <dbReference type="ChEBI" id="CHEBI:15377"/>
        <dbReference type="ChEBI" id="CHEBI:15378"/>
        <dbReference type="ChEBI" id="CHEBI:30879"/>
        <dbReference type="ChEBI" id="CHEBI:57597"/>
        <dbReference type="ChEBI" id="CHEBI:83408"/>
        <dbReference type="EC" id="3.1.4.46"/>
    </reaction>
</comment>